<name>A0A7H9BH25_9NEIS</name>
<dbReference type="EMBL" id="CP058627">
    <property type="protein sequence ID" value="QLG88023.1"/>
    <property type="molecule type" value="Genomic_DNA"/>
</dbReference>
<dbReference type="AlphaFoldDB" id="A0A7H9BH25"/>
<dbReference type="KEGG" id="chiz:HQ393_06975"/>
<dbReference type="RefSeq" id="WP_179358102.1">
    <property type="nucleotide sequence ID" value="NZ_CP058627.1"/>
</dbReference>
<organism evidence="2 3">
    <name type="scientific">Chitinibacter bivalviorum</name>
    <dbReference type="NCBI Taxonomy" id="2739434"/>
    <lineage>
        <taxon>Bacteria</taxon>
        <taxon>Pseudomonadati</taxon>
        <taxon>Pseudomonadota</taxon>
        <taxon>Betaproteobacteria</taxon>
        <taxon>Neisseriales</taxon>
        <taxon>Chitinibacteraceae</taxon>
        <taxon>Chitinibacter</taxon>
    </lineage>
</organism>
<keyword evidence="1" id="KW-0472">Membrane</keyword>
<keyword evidence="3" id="KW-1185">Reference proteome</keyword>
<evidence type="ECO:0000256" key="1">
    <source>
        <dbReference type="SAM" id="Phobius"/>
    </source>
</evidence>
<evidence type="ECO:0000313" key="3">
    <source>
        <dbReference type="Proteomes" id="UP000509597"/>
    </source>
</evidence>
<gene>
    <name evidence="2" type="ORF">HQ393_06975</name>
</gene>
<keyword evidence="1" id="KW-0812">Transmembrane</keyword>
<evidence type="ECO:0000313" key="2">
    <source>
        <dbReference type="EMBL" id="QLG88023.1"/>
    </source>
</evidence>
<reference evidence="2 3" key="1">
    <citation type="submission" date="2020-07" db="EMBL/GenBank/DDBJ databases">
        <title>Complete genome sequence of Chitinibacter sp. 2T18.</title>
        <authorList>
            <person name="Bae J.-W."/>
            <person name="Choi J.-W."/>
        </authorList>
    </citation>
    <scope>NUCLEOTIDE SEQUENCE [LARGE SCALE GENOMIC DNA]</scope>
    <source>
        <strain evidence="2 3">2T18</strain>
    </source>
</reference>
<feature type="transmembrane region" description="Helical" evidence="1">
    <location>
        <begin position="6"/>
        <end position="24"/>
    </location>
</feature>
<dbReference type="Proteomes" id="UP000509597">
    <property type="component" value="Chromosome"/>
</dbReference>
<sequence>MTIIEAITFAIAILGAALGLINTWHNLDKARVKLIVQPKHAVAFGGADENLNFCIEITNLSSFPVTLSETGVLYHGTMSRGVIIQPVLLDGGPWPRRLEPRSSVSIYAQNPAKNSERLIRCAYAKTACGVTKRATSPALKQLATHGL</sequence>
<keyword evidence="1" id="KW-1133">Transmembrane helix</keyword>
<accession>A0A7H9BH25</accession>
<protein>
    <submittedName>
        <fullName evidence="2">Uncharacterized protein</fullName>
    </submittedName>
</protein>
<proteinExistence type="predicted"/>